<evidence type="ECO:0000313" key="7">
    <source>
        <dbReference type="Proteomes" id="UP000694523"/>
    </source>
</evidence>
<reference evidence="6" key="1">
    <citation type="submission" date="2025-08" db="UniProtKB">
        <authorList>
            <consortium name="Ensembl"/>
        </authorList>
    </citation>
    <scope>IDENTIFICATION</scope>
</reference>
<evidence type="ECO:0000256" key="2">
    <source>
        <dbReference type="ARBA" id="ARBA00022553"/>
    </source>
</evidence>
<evidence type="ECO:0000256" key="1">
    <source>
        <dbReference type="ARBA" id="ARBA00006215"/>
    </source>
</evidence>
<dbReference type="InterPro" id="IPR042769">
    <property type="entry name" value="SPATA6_fam"/>
</dbReference>
<comment type="similarity">
    <text evidence="1">Belongs to the SPATA6 family.</text>
</comment>
<sequence>MLSISHIRFTFLLTVGDTLAYYENDARRFLFPEPKLVPSYSGTEQEVLMTQGPHFPGICPRLEFSTTTTIFECADNIRTIDYPNVPMRPLMKRQRRCARPRTSSPQRRPRSLVRTRSSASGHRGVSRSRSMSPQRDSNTQRLARLSLDPEHPGPASSPQLGLSTRPGARSASPIRSSTLTSSTVSRSPLTVRFASPDENQAVANGQDPEATNGDINLSYLQDSLQSTDLSPLRLSSASSRRSGSSSHRMWEEVQQRVRGLLTTPKAVRRLAYGSTNFEVDEVLARRSISPGPPT</sequence>
<dbReference type="GO" id="GO:0032027">
    <property type="term" value="F:myosin light chain binding"/>
    <property type="evidence" value="ECO:0007669"/>
    <property type="project" value="InterPro"/>
</dbReference>
<dbReference type="AlphaFoldDB" id="A0A8C6T4Q6"/>
<dbReference type="Proteomes" id="UP000694523">
    <property type="component" value="Unplaced"/>
</dbReference>
<dbReference type="PANTHER" id="PTHR16435:SF5">
    <property type="entry name" value="SPERMATOGENESIS ASSOCIATED 6-LIKE PROTEIN"/>
    <property type="match status" value="1"/>
</dbReference>
<keyword evidence="4" id="KW-0732">Signal</keyword>
<dbReference type="GO" id="GO:0120212">
    <property type="term" value="C:sperm head-tail coupling apparatus"/>
    <property type="evidence" value="ECO:0007669"/>
    <property type="project" value="InterPro"/>
</dbReference>
<evidence type="ECO:0000313" key="6">
    <source>
        <dbReference type="Ensembl" id="ENSNMLP00000015547.1"/>
    </source>
</evidence>
<dbReference type="InterPro" id="IPR032732">
    <property type="entry name" value="SPATA6_N"/>
</dbReference>
<evidence type="ECO:0000259" key="5">
    <source>
        <dbReference type="Pfam" id="PF14909"/>
    </source>
</evidence>
<feature type="compositionally biased region" description="Low complexity" evidence="3">
    <location>
        <begin position="175"/>
        <end position="192"/>
    </location>
</feature>
<feature type="compositionally biased region" description="Low complexity" evidence="3">
    <location>
        <begin position="229"/>
        <end position="246"/>
    </location>
</feature>
<feature type="compositionally biased region" description="Polar residues" evidence="3">
    <location>
        <begin position="127"/>
        <end position="141"/>
    </location>
</feature>
<feature type="region of interest" description="Disordered" evidence="3">
    <location>
        <begin position="228"/>
        <end position="250"/>
    </location>
</feature>
<keyword evidence="7" id="KW-1185">Reference proteome</keyword>
<proteinExistence type="inferred from homology"/>
<name>A0A8C6T4Q6_9GOBI</name>
<dbReference type="Pfam" id="PF14909">
    <property type="entry name" value="SPATA6"/>
    <property type="match status" value="1"/>
</dbReference>
<feature type="region of interest" description="Disordered" evidence="3">
    <location>
        <begin position="85"/>
        <end position="214"/>
    </location>
</feature>
<dbReference type="PANTHER" id="PTHR16435">
    <property type="entry name" value="SPERMATOGENESIS-ASSOCIATED PROTEIN 6 SPATA6"/>
    <property type="match status" value="1"/>
</dbReference>
<evidence type="ECO:0000256" key="3">
    <source>
        <dbReference type="SAM" id="MobiDB-lite"/>
    </source>
</evidence>
<dbReference type="Ensembl" id="ENSNMLT00000017473.1">
    <property type="protein sequence ID" value="ENSNMLP00000015547.1"/>
    <property type="gene ID" value="ENSNMLG00000010297.1"/>
</dbReference>
<evidence type="ECO:0000256" key="4">
    <source>
        <dbReference type="SAM" id="SignalP"/>
    </source>
</evidence>
<accession>A0A8C6T4Q6</accession>
<feature type="signal peptide" evidence="4">
    <location>
        <begin position="1"/>
        <end position="20"/>
    </location>
</feature>
<protein>
    <submittedName>
        <fullName evidence="6">Spermatogenesis associated 6-like</fullName>
    </submittedName>
</protein>
<feature type="domain" description="Spermatogenesis-associated protein 6 N-terminal" evidence="5">
    <location>
        <begin position="13"/>
        <end position="70"/>
    </location>
</feature>
<keyword evidence="2" id="KW-0597">Phosphoprotein</keyword>
<feature type="chain" id="PRO_5034222196" evidence="4">
    <location>
        <begin position="21"/>
        <end position="294"/>
    </location>
</feature>
<feature type="compositionally biased region" description="Basic residues" evidence="3">
    <location>
        <begin position="90"/>
        <end position="99"/>
    </location>
</feature>
<dbReference type="GO" id="GO:0007283">
    <property type="term" value="P:spermatogenesis"/>
    <property type="evidence" value="ECO:0007669"/>
    <property type="project" value="InterPro"/>
</dbReference>
<reference evidence="6" key="2">
    <citation type="submission" date="2025-09" db="UniProtKB">
        <authorList>
            <consortium name="Ensembl"/>
        </authorList>
    </citation>
    <scope>IDENTIFICATION</scope>
</reference>
<organism evidence="6 7">
    <name type="scientific">Neogobius melanostomus</name>
    <name type="common">round goby</name>
    <dbReference type="NCBI Taxonomy" id="47308"/>
    <lineage>
        <taxon>Eukaryota</taxon>
        <taxon>Metazoa</taxon>
        <taxon>Chordata</taxon>
        <taxon>Craniata</taxon>
        <taxon>Vertebrata</taxon>
        <taxon>Euteleostomi</taxon>
        <taxon>Actinopterygii</taxon>
        <taxon>Neopterygii</taxon>
        <taxon>Teleostei</taxon>
        <taxon>Neoteleostei</taxon>
        <taxon>Acanthomorphata</taxon>
        <taxon>Gobiaria</taxon>
        <taxon>Gobiiformes</taxon>
        <taxon>Gobioidei</taxon>
        <taxon>Gobiidae</taxon>
        <taxon>Benthophilinae</taxon>
        <taxon>Neogobiini</taxon>
        <taxon>Neogobius</taxon>
    </lineage>
</organism>